<evidence type="ECO:0000256" key="2">
    <source>
        <dbReference type="ARBA" id="ARBA00000625"/>
    </source>
</evidence>
<accession>A0A075IWY1</accession>
<name>A0A075IWY1_9ACTN</name>
<comment type="catalytic activity">
    <reaction evidence="2">
        <text>2 a mycocerosyl-[mycocerosic acid synthase] + a phenolphthiocerol = a dimycocerosyl phenolphthiocerol + 2 holo-[mycocerosic acid synthase].</text>
        <dbReference type="EC" id="2.3.1.282"/>
    </reaction>
</comment>
<evidence type="ECO:0000256" key="7">
    <source>
        <dbReference type="ARBA" id="ARBA00022679"/>
    </source>
</evidence>
<dbReference type="GO" id="GO:0016746">
    <property type="term" value="F:acyltransferase activity"/>
    <property type="evidence" value="ECO:0007669"/>
    <property type="project" value="UniProtKB-KW"/>
</dbReference>
<dbReference type="EC" id="2.3.1.282" evidence="5"/>
<evidence type="ECO:0000259" key="12">
    <source>
        <dbReference type="Pfam" id="PF16911"/>
    </source>
</evidence>
<evidence type="ECO:0000256" key="11">
    <source>
        <dbReference type="ARBA" id="ARBA00033407"/>
    </source>
</evidence>
<evidence type="ECO:0000256" key="4">
    <source>
        <dbReference type="ARBA" id="ARBA00006558"/>
    </source>
</evidence>
<evidence type="ECO:0000256" key="8">
    <source>
        <dbReference type="ARBA" id="ARBA00023315"/>
    </source>
</evidence>
<reference evidence="13" key="2">
    <citation type="submission" date="2014-05" db="EMBL/GenBank/DDBJ databases">
        <authorList>
            <person name="Vanner S.A."/>
            <person name="Li X."/>
            <person name="Zvanych R."/>
            <person name="Torchia J."/>
            <person name="Sang J."/>
            <person name="Andrews D.W."/>
            <person name="Magarvey N.A."/>
        </authorList>
    </citation>
    <scope>NUCLEOTIDE SEQUENCE</scope>
    <source>
        <strain evidence="13">ADM21</strain>
    </source>
</reference>
<evidence type="ECO:0000256" key="10">
    <source>
        <dbReference type="ARBA" id="ARBA00032317"/>
    </source>
</evidence>
<sequence length="441" mass="47443">MKESRKVMGMQRKLCPVETIYVAQRSRAVLSCTVRGDLDEKLFAAAFAAKVAEHPSLRCRIAVEDGVHVLQPMAADEQPRLLVRDGGPDSFTEEFNTPLPVGGPLVRAVLLRGTDEHTVMLSVDHTITDGHSAIALQNALWDTYTALSGELPDGAGEYGETWPSSVSELLPPVSAQEAEEYLARRVERTKQAPVVCLPYEAVGTARTPGEPELAVRRVLLEPDETARLLRFAKAEGVSVHGLIAAAALTAVRHRLGGEPGARTLGCLSPVDLRSRLTPPLDREVMVPAVTSCLDVLEVTDDADPLALARQVTENLHAAIERGDFLQELHLLPKVPQHPALLATSVIVTNMGRVSGPVTPDGLEVTDVRLAPAREHYFPEAGRGPVMACVTSFDDRLGIEFPYSAGCFTHEQIDEIGAALHTTLLAFAAHRDDAEGAVAVSA</sequence>
<dbReference type="EMBL" id="KJ920751">
    <property type="protein sequence ID" value="AIF33750.1"/>
    <property type="molecule type" value="Genomic_DNA"/>
</dbReference>
<dbReference type="AlphaFoldDB" id="A0A075IWY1"/>
<proteinExistence type="inferred from homology"/>
<feature type="domain" description="Phthiocerol/phthiodiolone dimycocerosyl transferase C-terminal" evidence="12">
    <location>
        <begin position="212"/>
        <end position="400"/>
    </location>
</feature>
<evidence type="ECO:0000256" key="9">
    <source>
        <dbReference type="ARBA" id="ARBA00030465"/>
    </source>
</evidence>
<reference evidence="13" key="1">
    <citation type="journal article" date="2013" name="Mol. Biosyst.">
        <title>Chemical and biosynthetic evolution of the antimycin-type depsipeptides.</title>
        <authorList>
            <person name="Vanner S.A."/>
            <person name="Li X."/>
            <person name="Zvanych R."/>
            <person name="Torchia J."/>
            <person name="Sang J."/>
            <person name="Andrews D.W."/>
            <person name="Magarvey N.A."/>
        </authorList>
    </citation>
    <scope>NUCLEOTIDE SEQUENCE</scope>
    <source>
        <strain evidence="13">ADM21</strain>
    </source>
</reference>
<evidence type="ECO:0000256" key="3">
    <source>
        <dbReference type="ARBA" id="ARBA00001907"/>
    </source>
</evidence>
<protein>
    <recommendedName>
        <fullName evidence="6">Phthiocerol/phthiodiolone dimycocerosyl transferase</fullName>
        <ecNumber evidence="5">2.3.1.282</ecNumber>
    </recommendedName>
    <alternativeName>
        <fullName evidence="11">Acyltransferase PapA5</fullName>
    </alternativeName>
    <alternativeName>
        <fullName evidence="9">Phthiocerol/phthiodiolone O-acyltransferase</fullName>
    </alternativeName>
    <alternativeName>
        <fullName evidence="10">Polyketide synthase-associated protein A5</fullName>
    </alternativeName>
</protein>
<evidence type="ECO:0000313" key="13">
    <source>
        <dbReference type="EMBL" id="AIF33750.1"/>
    </source>
</evidence>
<organism evidence="13">
    <name type="scientific">Streptomyces sp. ADM21</name>
    <dbReference type="NCBI Taxonomy" id="1521174"/>
    <lineage>
        <taxon>Bacteria</taxon>
        <taxon>Bacillati</taxon>
        <taxon>Actinomycetota</taxon>
        <taxon>Actinomycetes</taxon>
        <taxon>Kitasatosporales</taxon>
        <taxon>Streptomycetaceae</taxon>
        <taxon>Streptomyces</taxon>
    </lineage>
</organism>
<dbReference type="Gene3D" id="3.30.559.30">
    <property type="entry name" value="Nonribosomal peptide synthetase, condensation domain"/>
    <property type="match status" value="1"/>
</dbReference>
<dbReference type="InterPro" id="IPR052058">
    <property type="entry name" value="Alcohol_O-acetyltransferase"/>
</dbReference>
<keyword evidence="8 13" id="KW-0012">Acyltransferase</keyword>
<dbReference type="PANTHER" id="PTHR28037:SF1">
    <property type="entry name" value="ALCOHOL O-ACETYLTRANSFERASE 1-RELATED"/>
    <property type="match status" value="1"/>
</dbReference>
<dbReference type="InterPro" id="IPR031641">
    <property type="entry name" value="PapA_C"/>
</dbReference>
<comment type="catalytic activity">
    <reaction evidence="3">
        <text>2 a mycocerosyl-[mycocerosic acid synthase] + a phthiodiolone = a dimycocerosyl phthiodiolone + 2 holo-[mycocerosic acid synthase].</text>
        <dbReference type="EC" id="2.3.1.282"/>
    </reaction>
</comment>
<dbReference type="InterPro" id="IPR023213">
    <property type="entry name" value="CAT-like_dom_sf"/>
</dbReference>
<dbReference type="Pfam" id="PF16911">
    <property type="entry name" value="PapA_C"/>
    <property type="match status" value="1"/>
</dbReference>
<comment type="catalytic activity">
    <reaction evidence="1">
        <text>2 a mycocerosyl-[mycocerosic acid synthase] + a phthiocerol = a dimycocerosyl phthiocerol + 2 holo-[mycocerosic acid synthase].</text>
        <dbReference type="EC" id="2.3.1.282"/>
    </reaction>
</comment>
<keyword evidence="7 13" id="KW-0808">Transferase</keyword>
<dbReference type="Gene3D" id="3.30.559.10">
    <property type="entry name" value="Chloramphenicol acetyltransferase-like domain"/>
    <property type="match status" value="1"/>
</dbReference>
<evidence type="ECO:0000256" key="1">
    <source>
        <dbReference type="ARBA" id="ARBA00000026"/>
    </source>
</evidence>
<evidence type="ECO:0000256" key="5">
    <source>
        <dbReference type="ARBA" id="ARBA00012866"/>
    </source>
</evidence>
<dbReference type="SUPFAM" id="SSF52777">
    <property type="entry name" value="CoA-dependent acyltransferases"/>
    <property type="match status" value="2"/>
</dbReference>
<evidence type="ECO:0000256" key="6">
    <source>
        <dbReference type="ARBA" id="ARBA00013449"/>
    </source>
</evidence>
<dbReference type="PANTHER" id="PTHR28037">
    <property type="entry name" value="ALCOHOL O-ACETYLTRANSFERASE 1-RELATED"/>
    <property type="match status" value="1"/>
</dbReference>
<gene>
    <name evidence="13" type="primary">antB</name>
</gene>
<comment type="similarity">
    <text evidence="4">Belongs to the acyltransferase PapA5 family.</text>
</comment>